<dbReference type="Pfam" id="PF25087">
    <property type="entry name" value="GMPPB_C"/>
    <property type="match status" value="1"/>
</dbReference>
<feature type="domain" description="Mannose-1-phosphate guanyltransferase C-terminal" evidence="3">
    <location>
        <begin position="240"/>
        <end position="314"/>
    </location>
</feature>
<organism evidence="4">
    <name type="scientific">candidate division TA06 bacterium ADurb.Bin131</name>
    <dbReference type="NCBI Taxonomy" id="1852827"/>
    <lineage>
        <taxon>Bacteria</taxon>
        <taxon>Bacteria division TA06</taxon>
    </lineage>
</organism>
<sequence>MTTPKSFLPVVNKPLIYYQFYLLSKYGIDTVILAIGQHCKTYKEVFSIAKKAGIKLYISCEKNPLGTAGGIKNSRKFLKGEKEFFVFNGDIISDCDLEEMLNFHKEKDAFATICTTTVDNPSAFGVIDIDGEKRIRAFIEKPLKPASNIINAGIYILQSDILNEIPDGKETSIEKETFPELINKGKGLYAFLHTGYWIDVGTIENYKKANFDAIKLKSYIEDSDEPPSNNNFYRNICIQGSLIKGRNIVFGEGVEIRGNVIIGDGCYIGSKAIIQDSILFENVIIGENSWVSQSIIGNSVFIEDNCEVKNCAIADSSRLCRFSKIANI</sequence>
<name>A0A1V6C548_UNCT6</name>
<keyword evidence="4" id="KW-0808">Transferase</keyword>
<dbReference type="InterPro" id="IPR005835">
    <property type="entry name" value="NTP_transferase_dom"/>
</dbReference>
<evidence type="ECO:0000259" key="2">
    <source>
        <dbReference type="Pfam" id="PF00483"/>
    </source>
</evidence>
<dbReference type="Pfam" id="PF00483">
    <property type="entry name" value="NTP_transferase"/>
    <property type="match status" value="1"/>
</dbReference>
<dbReference type="Gene3D" id="3.90.550.10">
    <property type="entry name" value="Spore Coat Polysaccharide Biosynthesis Protein SpsA, Chain A"/>
    <property type="match status" value="1"/>
</dbReference>
<comment type="similarity">
    <text evidence="1">Belongs to the transferase hexapeptide repeat family.</text>
</comment>
<feature type="domain" description="Nucleotidyl transferase" evidence="2">
    <location>
        <begin position="2"/>
        <end position="211"/>
    </location>
</feature>
<proteinExistence type="inferred from homology"/>
<comment type="caution">
    <text evidence="4">The sequence shown here is derived from an EMBL/GenBank/DDBJ whole genome shotgun (WGS) entry which is preliminary data.</text>
</comment>
<dbReference type="AlphaFoldDB" id="A0A1V6C548"/>
<evidence type="ECO:0000256" key="1">
    <source>
        <dbReference type="ARBA" id="ARBA00007274"/>
    </source>
</evidence>
<accession>A0A1V6C548</accession>
<gene>
    <name evidence="4" type="primary">glgC_2</name>
    <name evidence="4" type="ORF">BWX89_01490</name>
</gene>
<dbReference type="InterPro" id="IPR056729">
    <property type="entry name" value="GMPPB_C"/>
</dbReference>
<dbReference type="Proteomes" id="UP000485562">
    <property type="component" value="Unassembled WGS sequence"/>
</dbReference>
<dbReference type="InterPro" id="IPR050486">
    <property type="entry name" value="Mannose-1P_guanyltransferase"/>
</dbReference>
<dbReference type="InterPro" id="IPR029044">
    <property type="entry name" value="Nucleotide-diphossugar_trans"/>
</dbReference>
<dbReference type="CDD" id="cd04181">
    <property type="entry name" value="NTP_transferase"/>
    <property type="match status" value="1"/>
</dbReference>
<dbReference type="SUPFAM" id="SSF53448">
    <property type="entry name" value="Nucleotide-diphospho-sugar transferases"/>
    <property type="match status" value="1"/>
</dbReference>
<dbReference type="EMBL" id="MWDQ01000144">
    <property type="protein sequence ID" value="OQB72033.1"/>
    <property type="molecule type" value="Genomic_DNA"/>
</dbReference>
<evidence type="ECO:0000259" key="3">
    <source>
        <dbReference type="Pfam" id="PF25087"/>
    </source>
</evidence>
<keyword evidence="4" id="KW-0548">Nucleotidyltransferase</keyword>
<reference evidence="4" key="1">
    <citation type="submission" date="2017-02" db="EMBL/GenBank/DDBJ databases">
        <title>Delving into the versatile metabolic prowess of the omnipresent phylum Bacteroidetes.</title>
        <authorList>
            <person name="Nobu M.K."/>
            <person name="Mei R."/>
            <person name="Narihiro T."/>
            <person name="Kuroda K."/>
            <person name="Liu W.-T."/>
        </authorList>
    </citation>
    <scope>NUCLEOTIDE SEQUENCE</scope>
    <source>
        <strain evidence="4">ADurb.Bin131</strain>
    </source>
</reference>
<dbReference type="PANTHER" id="PTHR22572">
    <property type="entry name" value="SUGAR-1-PHOSPHATE GUANYL TRANSFERASE"/>
    <property type="match status" value="1"/>
</dbReference>
<dbReference type="EC" id="2.7.7.27" evidence="4"/>
<dbReference type="Gene3D" id="2.160.10.10">
    <property type="entry name" value="Hexapeptide repeat proteins"/>
    <property type="match status" value="1"/>
</dbReference>
<evidence type="ECO:0000313" key="4">
    <source>
        <dbReference type="EMBL" id="OQB72033.1"/>
    </source>
</evidence>
<dbReference type="GO" id="GO:0008878">
    <property type="term" value="F:glucose-1-phosphate adenylyltransferase activity"/>
    <property type="evidence" value="ECO:0007669"/>
    <property type="project" value="UniProtKB-EC"/>
</dbReference>
<protein>
    <submittedName>
        <fullName evidence="4">Glucose-1-phosphate adenylyltransferase</fullName>
        <ecNumber evidence="4">2.7.7.27</ecNumber>
    </submittedName>
</protein>